<dbReference type="InterPro" id="IPR050109">
    <property type="entry name" value="HTH-type_TetR-like_transc_reg"/>
</dbReference>
<keyword evidence="6" id="KW-1185">Reference proteome</keyword>
<evidence type="ECO:0000259" key="4">
    <source>
        <dbReference type="PROSITE" id="PS50977"/>
    </source>
</evidence>
<dbReference type="PROSITE" id="PS50977">
    <property type="entry name" value="HTH_TETR_2"/>
    <property type="match status" value="1"/>
</dbReference>
<dbReference type="Pfam" id="PF17938">
    <property type="entry name" value="TetR_C_29"/>
    <property type="match status" value="1"/>
</dbReference>
<reference evidence="5 6" key="1">
    <citation type="submission" date="2015-03" db="EMBL/GenBank/DDBJ databases">
        <title>Genome assembly of Sandaracinus amylolyticus DSM 53668.</title>
        <authorList>
            <person name="Sharma G."/>
            <person name="Subramanian S."/>
        </authorList>
    </citation>
    <scope>NUCLEOTIDE SEQUENCE [LARGE SCALE GENOMIC DNA]</scope>
    <source>
        <strain evidence="5 6">DSM 53668</strain>
    </source>
</reference>
<protein>
    <submittedName>
        <fullName evidence="5">Transcriptional regulator, TetR family protein</fullName>
    </submittedName>
</protein>
<dbReference type="GO" id="GO:0003700">
    <property type="term" value="F:DNA-binding transcription factor activity"/>
    <property type="evidence" value="ECO:0007669"/>
    <property type="project" value="TreeGrafter"/>
</dbReference>
<dbReference type="Pfam" id="PF00440">
    <property type="entry name" value="TetR_N"/>
    <property type="match status" value="1"/>
</dbReference>
<dbReference type="Proteomes" id="UP000034883">
    <property type="component" value="Chromosome"/>
</dbReference>
<dbReference type="PANTHER" id="PTHR30055:SF226">
    <property type="entry name" value="HTH-TYPE TRANSCRIPTIONAL REGULATOR PKSA"/>
    <property type="match status" value="1"/>
</dbReference>
<name>A0A0F6W1G7_9BACT</name>
<dbReference type="Gene3D" id="1.10.10.60">
    <property type="entry name" value="Homeodomain-like"/>
    <property type="match status" value="1"/>
</dbReference>
<accession>A0A0F6W1G7</accession>
<evidence type="ECO:0000256" key="3">
    <source>
        <dbReference type="SAM" id="MobiDB-lite"/>
    </source>
</evidence>
<sequence length="225" mass="24341">MAAPASRRTSAPKKPDAKPRPEPDARDRILRAATKLIAQKGLDATSLQDIADAVGMRKPSLLWHFASKDELHRAVLDALLSRWNEALPALMRAATREDRFDAVLDETIAFFAEDPDRARLLLREALDRPDAMRALLATYASPWMAVVTESIQRGQSAGALRADVDPEAYVVMVIHLVIGNVATTGTVSMLAAARGSNGARSAGTKLPARIANEIKRVARAALMAD</sequence>
<dbReference type="GO" id="GO:0000976">
    <property type="term" value="F:transcription cis-regulatory region binding"/>
    <property type="evidence" value="ECO:0007669"/>
    <property type="project" value="TreeGrafter"/>
</dbReference>
<evidence type="ECO:0000313" key="5">
    <source>
        <dbReference type="EMBL" id="AKF05087.1"/>
    </source>
</evidence>
<evidence type="ECO:0000256" key="2">
    <source>
        <dbReference type="PROSITE-ProRule" id="PRU00335"/>
    </source>
</evidence>
<dbReference type="OrthoDB" id="3249at2"/>
<dbReference type="EMBL" id="CP011125">
    <property type="protein sequence ID" value="AKF05087.1"/>
    <property type="molecule type" value="Genomic_DNA"/>
</dbReference>
<dbReference type="SUPFAM" id="SSF48498">
    <property type="entry name" value="Tetracyclin repressor-like, C-terminal domain"/>
    <property type="match status" value="1"/>
</dbReference>
<dbReference type="InterPro" id="IPR036271">
    <property type="entry name" value="Tet_transcr_reg_TetR-rel_C_sf"/>
</dbReference>
<evidence type="ECO:0000256" key="1">
    <source>
        <dbReference type="ARBA" id="ARBA00023125"/>
    </source>
</evidence>
<dbReference type="STRING" id="927083.DB32_002236"/>
<dbReference type="InterPro" id="IPR009057">
    <property type="entry name" value="Homeodomain-like_sf"/>
</dbReference>
<gene>
    <name evidence="5" type="ORF">DB32_002236</name>
</gene>
<keyword evidence="1 2" id="KW-0238">DNA-binding</keyword>
<dbReference type="RefSeq" id="WP_053232358.1">
    <property type="nucleotide sequence ID" value="NZ_CP011125.1"/>
</dbReference>
<dbReference type="InterPro" id="IPR001647">
    <property type="entry name" value="HTH_TetR"/>
</dbReference>
<feature type="region of interest" description="Disordered" evidence="3">
    <location>
        <begin position="1"/>
        <end position="25"/>
    </location>
</feature>
<evidence type="ECO:0000313" key="6">
    <source>
        <dbReference type="Proteomes" id="UP000034883"/>
    </source>
</evidence>
<feature type="compositionally biased region" description="Basic and acidic residues" evidence="3">
    <location>
        <begin position="13"/>
        <end position="25"/>
    </location>
</feature>
<organism evidence="5 6">
    <name type="scientific">Sandaracinus amylolyticus</name>
    <dbReference type="NCBI Taxonomy" id="927083"/>
    <lineage>
        <taxon>Bacteria</taxon>
        <taxon>Pseudomonadati</taxon>
        <taxon>Myxococcota</taxon>
        <taxon>Polyangia</taxon>
        <taxon>Polyangiales</taxon>
        <taxon>Sandaracinaceae</taxon>
        <taxon>Sandaracinus</taxon>
    </lineage>
</organism>
<dbReference type="Gene3D" id="1.10.357.10">
    <property type="entry name" value="Tetracycline Repressor, domain 2"/>
    <property type="match status" value="1"/>
</dbReference>
<proteinExistence type="predicted"/>
<dbReference type="SUPFAM" id="SSF46689">
    <property type="entry name" value="Homeodomain-like"/>
    <property type="match status" value="1"/>
</dbReference>
<dbReference type="PANTHER" id="PTHR30055">
    <property type="entry name" value="HTH-TYPE TRANSCRIPTIONAL REGULATOR RUTR"/>
    <property type="match status" value="1"/>
</dbReference>
<dbReference type="KEGG" id="samy:DB32_002236"/>
<dbReference type="InterPro" id="IPR041474">
    <property type="entry name" value="NicS_C"/>
</dbReference>
<dbReference type="PRINTS" id="PR00455">
    <property type="entry name" value="HTHTETR"/>
</dbReference>
<feature type="DNA-binding region" description="H-T-H motif" evidence="2">
    <location>
        <begin position="46"/>
        <end position="65"/>
    </location>
</feature>
<dbReference type="AlphaFoldDB" id="A0A0F6W1G7"/>
<feature type="domain" description="HTH tetR-type" evidence="4">
    <location>
        <begin position="23"/>
        <end position="83"/>
    </location>
</feature>